<dbReference type="InterPro" id="IPR038056">
    <property type="entry name" value="YjbR-like_sf"/>
</dbReference>
<accession>A0A3S4DGE6</accession>
<reference evidence="1 2" key="1">
    <citation type="submission" date="2018-12" db="EMBL/GenBank/DDBJ databases">
        <authorList>
            <person name="Li F."/>
        </authorList>
    </citation>
    <scope>NUCLEOTIDE SEQUENCE [LARGE SCALE GENOMIC DNA]</scope>
    <source>
        <strain evidence="1 2">11W25H-1</strain>
    </source>
</reference>
<keyword evidence="2" id="KW-1185">Reference proteome</keyword>
<sequence length="136" mass="15555">MSDHDDQPLDRTVQERAAERTRELPGAELTHPFGPDWDVFKVRDRVFMLQTVVAGEAIVILKATPEDSRSLREAREDITPGYHMNKRHWITLHPGGDLEPSFVDELVTESYLLVVEKLPRSRRPVDPDVFAQPSRG</sequence>
<dbReference type="Gene3D" id="3.90.1150.30">
    <property type="match status" value="1"/>
</dbReference>
<dbReference type="OrthoDB" id="3194910at2"/>
<evidence type="ECO:0000313" key="1">
    <source>
        <dbReference type="EMBL" id="RWZ51143.1"/>
    </source>
</evidence>
<dbReference type="PANTHER" id="PTHR35145">
    <property type="entry name" value="CYTOPLASMIC PROTEIN-RELATED"/>
    <property type="match status" value="1"/>
</dbReference>
<name>A0A3S4DGE6_9MICO</name>
<dbReference type="PANTHER" id="PTHR35145:SF1">
    <property type="entry name" value="CYTOPLASMIC PROTEIN"/>
    <property type="match status" value="1"/>
</dbReference>
<organism evidence="1 2">
    <name type="scientific">Labedella phragmitis</name>
    <dbReference type="NCBI Taxonomy" id="2498849"/>
    <lineage>
        <taxon>Bacteria</taxon>
        <taxon>Bacillati</taxon>
        <taxon>Actinomycetota</taxon>
        <taxon>Actinomycetes</taxon>
        <taxon>Micrococcales</taxon>
        <taxon>Microbacteriaceae</taxon>
        <taxon>Labedella</taxon>
    </lineage>
</organism>
<dbReference type="AlphaFoldDB" id="A0A3S4DGE6"/>
<comment type="caution">
    <text evidence="1">The sequence shown here is derived from an EMBL/GenBank/DDBJ whole genome shotgun (WGS) entry which is preliminary data.</text>
</comment>
<gene>
    <name evidence="1" type="ORF">ELQ90_10180</name>
</gene>
<dbReference type="EMBL" id="RZNB01000003">
    <property type="protein sequence ID" value="RWZ51143.1"/>
    <property type="molecule type" value="Genomic_DNA"/>
</dbReference>
<proteinExistence type="predicted"/>
<dbReference type="RefSeq" id="WP_128495134.1">
    <property type="nucleotide sequence ID" value="NZ_RZNB01000003.1"/>
</dbReference>
<dbReference type="InterPro" id="IPR007351">
    <property type="entry name" value="YjbR"/>
</dbReference>
<dbReference type="InterPro" id="IPR058532">
    <property type="entry name" value="YjbR/MT2646/Rv2570-like"/>
</dbReference>
<keyword evidence="1" id="KW-0238">DNA-binding</keyword>
<dbReference type="SUPFAM" id="SSF142906">
    <property type="entry name" value="YjbR-like"/>
    <property type="match status" value="1"/>
</dbReference>
<dbReference type="GO" id="GO:0003677">
    <property type="term" value="F:DNA binding"/>
    <property type="evidence" value="ECO:0007669"/>
    <property type="project" value="UniProtKB-KW"/>
</dbReference>
<dbReference type="Pfam" id="PF04237">
    <property type="entry name" value="YjbR"/>
    <property type="match status" value="1"/>
</dbReference>
<evidence type="ECO:0000313" key="2">
    <source>
        <dbReference type="Proteomes" id="UP000288547"/>
    </source>
</evidence>
<protein>
    <submittedName>
        <fullName evidence="1">MmcQ/YjbR family DNA-binding protein</fullName>
    </submittedName>
</protein>
<dbReference type="Proteomes" id="UP000288547">
    <property type="component" value="Unassembled WGS sequence"/>
</dbReference>